<dbReference type="PANTHER" id="PTHR34219">
    <property type="entry name" value="IRON-REGULATED INNER MEMBRANE PROTEIN-RELATED"/>
    <property type="match status" value="1"/>
</dbReference>
<keyword evidence="1" id="KW-0812">Transmembrane</keyword>
<keyword evidence="1" id="KW-1133">Transmembrane helix</keyword>
<dbReference type="RefSeq" id="WP_096610625.1">
    <property type="nucleotide sequence ID" value="NZ_NWVD01000001.1"/>
</dbReference>
<dbReference type="Pfam" id="PF03929">
    <property type="entry name" value="PepSY_TM"/>
    <property type="match status" value="1"/>
</dbReference>
<gene>
    <name evidence="2" type="ORF">COA17_05570</name>
</gene>
<evidence type="ECO:0000313" key="2">
    <source>
        <dbReference type="EMBL" id="PCG10831.1"/>
    </source>
</evidence>
<organism evidence="2 3">
    <name type="scientific">Sphingomonas ginsenosidimutans</name>
    <dbReference type="NCBI Taxonomy" id="862134"/>
    <lineage>
        <taxon>Bacteria</taxon>
        <taxon>Pseudomonadati</taxon>
        <taxon>Pseudomonadota</taxon>
        <taxon>Alphaproteobacteria</taxon>
        <taxon>Sphingomonadales</taxon>
        <taxon>Sphingomonadaceae</taxon>
        <taxon>Sphingomonas</taxon>
    </lineage>
</organism>
<accession>A0A2A4I3G8</accession>
<dbReference type="PANTHER" id="PTHR34219:SF1">
    <property type="entry name" value="PEPSY DOMAIN-CONTAINING PROTEIN"/>
    <property type="match status" value="1"/>
</dbReference>
<reference evidence="2 3" key="1">
    <citation type="submission" date="2017-09" db="EMBL/GenBank/DDBJ databases">
        <title>Sphingomonas ginsenosidimutans KACC 14949, whole genome shotgun sequence.</title>
        <authorList>
            <person name="Feng G."/>
            <person name="Zhu H."/>
        </authorList>
    </citation>
    <scope>NUCLEOTIDE SEQUENCE [LARGE SCALE GENOMIC DNA]</scope>
    <source>
        <strain evidence="2 3">KACC 14949</strain>
    </source>
</reference>
<feature type="transmembrane region" description="Helical" evidence="1">
    <location>
        <begin position="148"/>
        <end position="175"/>
    </location>
</feature>
<keyword evidence="3" id="KW-1185">Reference proteome</keyword>
<feature type="transmembrane region" description="Helical" evidence="1">
    <location>
        <begin position="28"/>
        <end position="50"/>
    </location>
</feature>
<feature type="transmembrane region" description="Helical" evidence="1">
    <location>
        <begin position="196"/>
        <end position="218"/>
    </location>
</feature>
<evidence type="ECO:0000256" key="1">
    <source>
        <dbReference type="SAM" id="Phobius"/>
    </source>
</evidence>
<sequence length="468" mass="49811">MSAPARPAPAGSRESATRTYRALWRWHFYAGLVVAPFLLILSITGAIYLFNDEIDDALYPARRFVPAHVASLPPSRLVDAALSAHPGKVTRIDMPAAANRPAIVFVTPVAGDPLRVAVDPGSGRVLGDYIYTRTLVGMADTLHGSLMLGWWGGLVMELAAGWAIVLIATGLYLWWPRGRRGLAGVVFPRLHLRGRVVWRDIHAVTGVWTVALIAFLLLTGLPWAQVQGDVIRDMLSRVGGGYPVSHATSNAPSSAPMKAALGSAPWTLEGAPMPVSAMPSAHAEHMAPAGTTDRAAIAGLDAVVATLARDHALAGGYRLFPPAGPTGVYTAYTYPDRPQGQRSLYFDRYSGRLIRDVGFADYGIGARAIELGVQLHMGNYFGTVNQIVMLLPCIGIVVLVVSGVAMWWKRRPAGRLAAPPRIPGARIAGAVAILTAAGVMMPVLGVSLLAAAAIDLTVRWRSARATPI</sequence>
<dbReference type="AlphaFoldDB" id="A0A2A4I3G8"/>
<proteinExistence type="predicted"/>
<evidence type="ECO:0000313" key="3">
    <source>
        <dbReference type="Proteomes" id="UP000218784"/>
    </source>
</evidence>
<keyword evidence="1" id="KW-0472">Membrane</keyword>
<feature type="transmembrane region" description="Helical" evidence="1">
    <location>
        <begin position="387"/>
        <end position="408"/>
    </location>
</feature>
<dbReference type="InterPro" id="IPR005625">
    <property type="entry name" value="PepSY-ass_TM"/>
</dbReference>
<protein>
    <submittedName>
        <fullName evidence="2">Peptidase M4</fullName>
    </submittedName>
</protein>
<dbReference type="EMBL" id="NWVD01000001">
    <property type="protein sequence ID" value="PCG10831.1"/>
    <property type="molecule type" value="Genomic_DNA"/>
</dbReference>
<name>A0A2A4I3G8_9SPHN</name>
<comment type="caution">
    <text evidence="2">The sequence shown here is derived from an EMBL/GenBank/DDBJ whole genome shotgun (WGS) entry which is preliminary data.</text>
</comment>
<dbReference type="Proteomes" id="UP000218784">
    <property type="component" value="Unassembled WGS sequence"/>
</dbReference>
<feature type="transmembrane region" description="Helical" evidence="1">
    <location>
        <begin position="429"/>
        <end position="454"/>
    </location>
</feature>